<dbReference type="Proteomes" id="UP001330016">
    <property type="component" value="Unassembled WGS sequence"/>
</dbReference>
<keyword evidence="2" id="KW-1185">Reference proteome</keyword>
<dbReference type="Pfam" id="PF00300">
    <property type="entry name" value="His_Phos_1"/>
    <property type="match status" value="1"/>
</dbReference>
<dbReference type="PANTHER" id="PTHR48100:SF5">
    <property type="entry name" value="HISTIDINE PHOSPHATASE FAMILY PROTEIN"/>
    <property type="match status" value="1"/>
</dbReference>
<name>A0ABU7SWE0_9LACO</name>
<dbReference type="PANTHER" id="PTHR48100">
    <property type="entry name" value="BROAD-SPECIFICITY PHOSPHATASE YOR283W-RELATED"/>
    <property type="match status" value="1"/>
</dbReference>
<organism evidence="1 2">
    <name type="scientific">Schleiferilactobacillus harbinensis</name>
    <dbReference type="NCBI Taxonomy" id="304207"/>
    <lineage>
        <taxon>Bacteria</taxon>
        <taxon>Bacillati</taxon>
        <taxon>Bacillota</taxon>
        <taxon>Bacilli</taxon>
        <taxon>Lactobacillales</taxon>
        <taxon>Lactobacillaceae</taxon>
        <taxon>Schleiferilactobacillus</taxon>
    </lineage>
</organism>
<protein>
    <submittedName>
        <fullName evidence="1">Histidine phosphatase family protein</fullName>
    </submittedName>
</protein>
<dbReference type="SUPFAM" id="SSF53254">
    <property type="entry name" value="Phosphoglycerate mutase-like"/>
    <property type="match status" value="1"/>
</dbReference>
<dbReference type="SMART" id="SM00855">
    <property type="entry name" value="PGAM"/>
    <property type="match status" value="1"/>
</dbReference>
<dbReference type="CDD" id="cd07067">
    <property type="entry name" value="HP_PGM_like"/>
    <property type="match status" value="1"/>
</dbReference>
<comment type="caution">
    <text evidence="1">The sequence shown here is derived from an EMBL/GenBank/DDBJ whole genome shotgun (WGS) entry which is preliminary data.</text>
</comment>
<accession>A0ABU7SWE0</accession>
<dbReference type="PROSITE" id="PS00175">
    <property type="entry name" value="PG_MUTASE"/>
    <property type="match status" value="1"/>
</dbReference>
<dbReference type="InterPro" id="IPR013078">
    <property type="entry name" value="His_Pase_superF_clade-1"/>
</dbReference>
<proteinExistence type="predicted"/>
<dbReference type="InterPro" id="IPR001345">
    <property type="entry name" value="PG/BPGM_mutase_AS"/>
</dbReference>
<dbReference type="RefSeq" id="WP_027828389.1">
    <property type="nucleotide sequence ID" value="NZ_BJTX01000026.1"/>
</dbReference>
<dbReference type="InterPro" id="IPR050275">
    <property type="entry name" value="PGM_Phosphatase"/>
</dbReference>
<reference evidence="1 2" key="1">
    <citation type="submission" date="2023-02" db="EMBL/GenBank/DDBJ databases">
        <title>The predominant lactic acid bacteria and yeasts involved in the spontaneous fermentation of millet during the production of the traditional porridge Hausa koko in Ghana.</title>
        <authorList>
            <person name="Atter A."/>
            <person name="Diaz M."/>
        </authorList>
    </citation>
    <scope>NUCLEOTIDE SEQUENCE [LARGE SCALE GENOMIC DNA]</scope>
    <source>
        <strain evidence="1 2">FI11640</strain>
    </source>
</reference>
<evidence type="ECO:0000313" key="1">
    <source>
        <dbReference type="EMBL" id="MEE6714665.1"/>
    </source>
</evidence>
<dbReference type="EMBL" id="JAQSGK010000003">
    <property type="protein sequence ID" value="MEE6714665.1"/>
    <property type="molecule type" value="Genomic_DNA"/>
</dbReference>
<sequence length="200" mass="22689">MMTQTLYLMRHGQTLFNAQHRIQGWCDSPLTEKGIAQAKIAADYFPDNGITLDAAYCSTAERASDTLELVTQLPYTRVKGLREWNFGAFEAQPEYLNPPLPYNDFFVRYGGESQDQVQDRLSKTITTIMAHDPSQHVLMVSHGGAIANFYRAWQQYEAIPFTGHFGNCCILTFTFDGQHFVLQAVFNPDFSELDAPYAQK</sequence>
<gene>
    <name evidence="1" type="ORF">PS435_02230</name>
</gene>
<dbReference type="Gene3D" id="3.40.50.1240">
    <property type="entry name" value="Phosphoglycerate mutase-like"/>
    <property type="match status" value="1"/>
</dbReference>
<evidence type="ECO:0000313" key="2">
    <source>
        <dbReference type="Proteomes" id="UP001330016"/>
    </source>
</evidence>
<dbReference type="InterPro" id="IPR029033">
    <property type="entry name" value="His_PPase_superfam"/>
</dbReference>